<protein>
    <recommendedName>
        <fullName evidence="2">NAD(P)-binding domain-containing protein</fullName>
    </recommendedName>
</protein>
<dbReference type="Pfam" id="PF13460">
    <property type="entry name" value="NAD_binding_10"/>
    <property type="match status" value="1"/>
</dbReference>
<dbReference type="OrthoDB" id="10254221at2759"/>
<keyword evidence="4" id="KW-1185">Reference proteome</keyword>
<feature type="domain" description="NAD(P)-binding" evidence="2">
    <location>
        <begin position="37"/>
        <end position="132"/>
    </location>
</feature>
<accession>A0A8H7C0C2</accession>
<sequence length="348" mass="42017">MSHIQRCVITNVDSYFGFNLAYCFLEGRRQERQTESSEIRLLCHDRRHVEPLERLGGKIIQLDYRREDQVREALRDVQYVLFVPENSDERMKEGENIIRIAKEQKVEYMAMFSILGVDQAQQHRELRHMGEYHRLEQRVREEFGSEKHCVVRGPIVSQFFYYMVPMADSENVIRFPVNKDQRWGVVNVSEAVEAIYRLSRENRADRFIGPIQKNKQLFQFTPRRNLNGSEMARAMGKSLQGKREIRYDEWKAEDMSRYLQRVREDRRFRERPHEEKNKIGERRDRPHHFPLGDHLNNQLIELMLEFWQLANRGQLDIVKDDLKQALERDPQDLNEYFENNRDNFRRLQ</sequence>
<dbReference type="EMBL" id="JABAYA010000011">
    <property type="protein sequence ID" value="KAF7731250.1"/>
    <property type="molecule type" value="Genomic_DNA"/>
</dbReference>
<dbReference type="InterPro" id="IPR016040">
    <property type="entry name" value="NAD(P)-bd_dom"/>
</dbReference>
<organism evidence="3 4">
    <name type="scientific">Apophysomyces ossiformis</name>
    <dbReference type="NCBI Taxonomy" id="679940"/>
    <lineage>
        <taxon>Eukaryota</taxon>
        <taxon>Fungi</taxon>
        <taxon>Fungi incertae sedis</taxon>
        <taxon>Mucoromycota</taxon>
        <taxon>Mucoromycotina</taxon>
        <taxon>Mucoromycetes</taxon>
        <taxon>Mucorales</taxon>
        <taxon>Mucorineae</taxon>
        <taxon>Mucoraceae</taxon>
        <taxon>Apophysomyces</taxon>
    </lineage>
</organism>
<dbReference type="Proteomes" id="UP000605846">
    <property type="component" value="Unassembled WGS sequence"/>
</dbReference>
<feature type="region of interest" description="Disordered" evidence="1">
    <location>
        <begin position="269"/>
        <end position="289"/>
    </location>
</feature>
<name>A0A8H7C0C2_9FUNG</name>
<evidence type="ECO:0000256" key="1">
    <source>
        <dbReference type="SAM" id="MobiDB-lite"/>
    </source>
</evidence>
<dbReference type="Gene3D" id="3.40.50.720">
    <property type="entry name" value="NAD(P)-binding Rossmann-like Domain"/>
    <property type="match status" value="1"/>
</dbReference>
<evidence type="ECO:0000313" key="4">
    <source>
        <dbReference type="Proteomes" id="UP000605846"/>
    </source>
</evidence>
<dbReference type="InterPro" id="IPR036291">
    <property type="entry name" value="NAD(P)-bd_dom_sf"/>
</dbReference>
<evidence type="ECO:0000313" key="3">
    <source>
        <dbReference type="EMBL" id="KAF7731250.1"/>
    </source>
</evidence>
<proteinExistence type="predicted"/>
<comment type="caution">
    <text evidence="3">The sequence shown here is derived from an EMBL/GenBank/DDBJ whole genome shotgun (WGS) entry which is preliminary data.</text>
</comment>
<dbReference type="PANTHER" id="PTHR47129">
    <property type="entry name" value="QUINONE OXIDOREDUCTASE 2"/>
    <property type="match status" value="1"/>
</dbReference>
<gene>
    <name evidence="3" type="ORF">EC973_000666</name>
</gene>
<dbReference type="SUPFAM" id="SSF51735">
    <property type="entry name" value="NAD(P)-binding Rossmann-fold domains"/>
    <property type="match status" value="1"/>
</dbReference>
<reference evidence="3" key="1">
    <citation type="submission" date="2020-01" db="EMBL/GenBank/DDBJ databases">
        <title>Genome Sequencing of Three Apophysomyces-Like Fungal Strains Confirms a Novel Fungal Genus in the Mucoromycota with divergent Burkholderia-like Endosymbiotic Bacteria.</title>
        <authorList>
            <person name="Stajich J.E."/>
            <person name="Macias A.M."/>
            <person name="Carter-House D."/>
            <person name="Lovett B."/>
            <person name="Kasson L.R."/>
            <person name="Berry K."/>
            <person name="Grigoriev I."/>
            <person name="Chang Y."/>
            <person name="Spatafora J."/>
            <person name="Kasson M.T."/>
        </authorList>
    </citation>
    <scope>NUCLEOTIDE SEQUENCE</scope>
    <source>
        <strain evidence="3">NRRL A-21654</strain>
    </source>
</reference>
<dbReference type="InterPro" id="IPR052718">
    <property type="entry name" value="NmrA-type_oxidoreductase"/>
</dbReference>
<feature type="compositionally biased region" description="Basic and acidic residues" evidence="1">
    <location>
        <begin position="269"/>
        <end position="284"/>
    </location>
</feature>
<evidence type="ECO:0000259" key="2">
    <source>
        <dbReference type="Pfam" id="PF13460"/>
    </source>
</evidence>
<dbReference type="PANTHER" id="PTHR47129:SF1">
    <property type="entry name" value="NMRA-LIKE DOMAIN-CONTAINING PROTEIN"/>
    <property type="match status" value="1"/>
</dbReference>
<dbReference type="AlphaFoldDB" id="A0A8H7C0C2"/>